<evidence type="ECO:0000256" key="2">
    <source>
        <dbReference type="ARBA" id="ARBA00023125"/>
    </source>
</evidence>
<reference evidence="5 6" key="1">
    <citation type="submission" date="2015-09" db="EMBL/GenBank/DDBJ databases">
        <authorList>
            <consortium name="Pathogen Informatics"/>
        </authorList>
    </citation>
    <scope>NUCLEOTIDE SEQUENCE [LARGE SCALE GENOMIC DNA]</scope>
    <source>
        <strain evidence="5 6">2789STDY5834876</strain>
    </source>
</reference>
<dbReference type="Pfam" id="PF13377">
    <property type="entry name" value="Peripla_BP_3"/>
    <property type="match status" value="1"/>
</dbReference>
<keyword evidence="2" id="KW-0238">DNA-binding</keyword>
<name>A0A173YQ29_9FIRM</name>
<dbReference type="RefSeq" id="WP_055149995.1">
    <property type="nucleotide sequence ID" value="NZ_CYZU01000001.1"/>
</dbReference>
<dbReference type="CDD" id="cd06267">
    <property type="entry name" value="PBP1_LacI_sugar_binding-like"/>
    <property type="match status" value="1"/>
</dbReference>
<dbReference type="InterPro" id="IPR046335">
    <property type="entry name" value="LacI/GalR-like_sensor"/>
</dbReference>
<dbReference type="CDD" id="cd01392">
    <property type="entry name" value="HTH_LacI"/>
    <property type="match status" value="1"/>
</dbReference>
<evidence type="ECO:0000256" key="3">
    <source>
        <dbReference type="ARBA" id="ARBA00023163"/>
    </source>
</evidence>
<keyword evidence="1" id="KW-0805">Transcription regulation</keyword>
<dbReference type="SUPFAM" id="SSF47413">
    <property type="entry name" value="lambda repressor-like DNA-binding domains"/>
    <property type="match status" value="1"/>
</dbReference>
<sequence length="336" mass="38048">MSTIYDVAKLAGVGKSTVSRVINKNGAIKESTRLKVEAAMKELNYRPSLFAQGIKTGRSKTIALVVPDSTNLFYSMLLSGIEDIARKYGYFVMLCNGEYDSQKGKVYLEQLQERNIDGIIYCVYRKDEVFKDVFELSETVPVVFTDDPYLRDPTVSVVYTDGKKAVRENVDYLYKKGCRNIAFIGLEEICAVMYRFEGYKQGLKDHEIRYSRDLVYQAPYNWCRMSHFMLGAEGISQIMQSGKQVDAVIAATDMLAIGAISWIQENGYSVPGDIRVIGYDNIDISSIIRPKLSTISQPIRMMGNEAAELLFRKIEENNGINETIEMNTTFIEREST</sequence>
<gene>
    <name evidence="5" type="primary">ccpA_1</name>
    <name evidence="5" type="ORF">ERS852491_00165</name>
</gene>
<protein>
    <submittedName>
        <fullName evidence="5">Glucose-resistance amylase regulator</fullName>
    </submittedName>
</protein>
<dbReference type="Pfam" id="PF00356">
    <property type="entry name" value="LacI"/>
    <property type="match status" value="1"/>
</dbReference>
<dbReference type="InterPro" id="IPR028082">
    <property type="entry name" value="Peripla_BP_I"/>
</dbReference>
<dbReference type="GO" id="GO:0003700">
    <property type="term" value="F:DNA-binding transcription factor activity"/>
    <property type="evidence" value="ECO:0007669"/>
    <property type="project" value="TreeGrafter"/>
</dbReference>
<dbReference type="InterPro" id="IPR000843">
    <property type="entry name" value="HTH_LacI"/>
</dbReference>
<accession>A0A173YQ29</accession>
<dbReference type="SMART" id="SM00354">
    <property type="entry name" value="HTH_LACI"/>
    <property type="match status" value="1"/>
</dbReference>
<dbReference type="GO" id="GO:0000976">
    <property type="term" value="F:transcription cis-regulatory region binding"/>
    <property type="evidence" value="ECO:0007669"/>
    <property type="project" value="TreeGrafter"/>
</dbReference>
<dbReference type="AlphaFoldDB" id="A0A173YQ29"/>
<dbReference type="SUPFAM" id="SSF53822">
    <property type="entry name" value="Periplasmic binding protein-like I"/>
    <property type="match status" value="1"/>
</dbReference>
<dbReference type="PROSITE" id="PS50932">
    <property type="entry name" value="HTH_LACI_2"/>
    <property type="match status" value="1"/>
</dbReference>
<dbReference type="PRINTS" id="PR00036">
    <property type="entry name" value="HTHLACI"/>
</dbReference>
<dbReference type="EMBL" id="CYZU01000001">
    <property type="protein sequence ID" value="CUN65407.1"/>
    <property type="molecule type" value="Genomic_DNA"/>
</dbReference>
<proteinExistence type="predicted"/>
<dbReference type="Gene3D" id="3.40.50.2300">
    <property type="match status" value="2"/>
</dbReference>
<dbReference type="STRING" id="39482.ERS852491_00165"/>
<dbReference type="PROSITE" id="PS00356">
    <property type="entry name" value="HTH_LACI_1"/>
    <property type="match status" value="1"/>
</dbReference>
<dbReference type="OrthoDB" id="9789891at2"/>
<evidence type="ECO:0000259" key="4">
    <source>
        <dbReference type="PROSITE" id="PS50932"/>
    </source>
</evidence>
<dbReference type="PANTHER" id="PTHR30146">
    <property type="entry name" value="LACI-RELATED TRANSCRIPTIONAL REPRESSOR"/>
    <property type="match status" value="1"/>
</dbReference>
<feature type="domain" description="HTH lacI-type" evidence="4">
    <location>
        <begin position="2"/>
        <end position="56"/>
    </location>
</feature>
<evidence type="ECO:0000313" key="6">
    <source>
        <dbReference type="Proteomes" id="UP000095544"/>
    </source>
</evidence>
<dbReference type="Gene3D" id="1.10.260.40">
    <property type="entry name" value="lambda repressor-like DNA-binding domains"/>
    <property type="match status" value="1"/>
</dbReference>
<organism evidence="5 6">
    <name type="scientific">Faecalicatena contorta</name>
    <dbReference type="NCBI Taxonomy" id="39482"/>
    <lineage>
        <taxon>Bacteria</taxon>
        <taxon>Bacillati</taxon>
        <taxon>Bacillota</taxon>
        <taxon>Clostridia</taxon>
        <taxon>Lachnospirales</taxon>
        <taxon>Lachnospiraceae</taxon>
        <taxon>Faecalicatena</taxon>
    </lineage>
</organism>
<dbReference type="Proteomes" id="UP000095544">
    <property type="component" value="Unassembled WGS sequence"/>
</dbReference>
<evidence type="ECO:0000313" key="5">
    <source>
        <dbReference type="EMBL" id="CUN65407.1"/>
    </source>
</evidence>
<keyword evidence="3" id="KW-0804">Transcription</keyword>
<dbReference type="PANTHER" id="PTHR30146:SF109">
    <property type="entry name" value="HTH-TYPE TRANSCRIPTIONAL REGULATOR GALS"/>
    <property type="match status" value="1"/>
</dbReference>
<dbReference type="InterPro" id="IPR010982">
    <property type="entry name" value="Lambda_DNA-bd_dom_sf"/>
</dbReference>
<evidence type="ECO:0000256" key="1">
    <source>
        <dbReference type="ARBA" id="ARBA00023015"/>
    </source>
</evidence>